<evidence type="ECO:0000313" key="2">
    <source>
        <dbReference type="EMBL" id="CAL1546068.1"/>
    </source>
</evidence>
<evidence type="ECO:0000313" key="3">
    <source>
        <dbReference type="Proteomes" id="UP001497497"/>
    </source>
</evidence>
<keyword evidence="3" id="KW-1185">Reference proteome</keyword>
<dbReference type="EMBL" id="CAXITT010000766">
    <property type="protein sequence ID" value="CAL1546068.1"/>
    <property type="molecule type" value="Genomic_DNA"/>
</dbReference>
<protein>
    <submittedName>
        <fullName evidence="2">Uncharacterized protein</fullName>
    </submittedName>
</protein>
<accession>A0AAV2IIP9</accession>
<reference evidence="2 3" key="1">
    <citation type="submission" date="2024-04" db="EMBL/GenBank/DDBJ databases">
        <authorList>
            <consortium name="Genoscope - CEA"/>
            <person name="William W."/>
        </authorList>
    </citation>
    <scope>NUCLEOTIDE SEQUENCE [LARGE SCALE GENOMIC DNA]</scope>
</reference>
<proteinExistence type="predicted"/>
<sequence>PITSLKSKFSLDTDSTPSSDSSTPCPEDLEVGQISAAMLGQDRNQGEVHRTIIDTSLNGNNKSESEVSVGNVVQNSVKAENQSYDYVRDKAASAPIIKNEVQN</sequence>
<dbReference type="Proteomes" id="UP001497497">
    <property type="component" value="Unassembled WGS sequence"/>
</dbReference>
<evidence type="ECO:0000256" key="1">
    <source>
        <dbReference type="SAM" id="MobiDB-lite"/>
    </source>
</evidence>
<name>A0AAV2IIP9_LYMST</name>
<gene>
    <name evidence="2" type="ORF">GSLYS_00019445001</name>
</gene>
<feature type="non-terminal residue" evidence="2">
    <location>
        <position position="1"/>
    </location>
</feature>
<feature type="non-terminal residue" evidence="2">
    <location>
        <position position="103"/>
    </location>
</feature>
<dbReference type="AlphaFoldDB" id="A0AAV2IIP9"/>
<feature type="region of interest" description="Disordered" evidence="1">
    <location>
        <begin position="1"/>
        <end position="28"/>
    </location>
</feature>
<organism evidence="2 3">
    <name type="scientific">Lymnaea stagnalis</name>
    <name type="common">Great pond snail</name>
    <name type="synonym">Helix stagnalis</name>
    <dbReference type="NCBI Taxonomy" id="6523"/>
    <lineage>
        <taxon>Eukaryota</taxon>
        <taxon>Metazoa</taxon>
        <taxon>Spiralia</taxon>
        <taxon>Lophotrochozoa</taxon>
        <taxon>Mollusca</taxon>
        <taxon>Gastropoda</taxon>
        <taxon>Heterobranchia</taxon>
        <taxon>Euthyneura</taxon>
        <taxon>Panpulmonata</taxon>
        <taxon>Hygrophila</taxon>
        <taxon>Lymnaeoidea</taxon>
        <taxon>Lymnaeidae</taxon>
        <taxon>Lymnaea</taxon>
    </lineage>
</organism>
<comment type="caution">
    <text evidence="2">The sequence shown here is derived from an EMBL/GenBank/DDBJ whole genome shotgun (WGS) entry which is preliminary data.</text>
</comment>
<feature type="compositionally biased region" description="Low complexity" evidence="1">
    <location>
        <begin position="10"/>
        <end position="26"/>
    </location>
</feature>